<dbReference type="EMBL" id="CP001098">
    <property type="protein sequence ID" value="ACL70919.1"/>
    <property type="molecule type" value="Genomic_DNA"/>
</dbReference>
<dbReference type="KEGG" id="hor:Hore_21730"/>
<gene>
    <name evidence="1" type="ordered locus">Hore_21730</name>
</gene>
<dbReference type="RefSeq" id="WP_015923888.1">
    <property type="nucleotide sequence ID" value="NC_011899.1"/>
</dbReference>
<proteinExistence type="predicted"/>
<evidence type="ECO:0000313" key="2">
    <source>
        <dbReference type="Proteomes" id="UP000000719"/>
    </source>
</evidence>
<accession>B8D0I3</accession>
<dbReference type="HOGENOM" id="CLU_2382133_0_0_9"/>
<dbReference type="OrthoDB" id="2113041at2"/>
<dbReference type="STRING" id="373903.Hore_21730"/>
<name>B8D0I3_HALOH</name>
<dbReference type="Proteomes" id="UP000000719">
    <property type="component" value="Chromosome"/>
</dbReference>
<evidence type="ECO:0000313" key="1">
    <source>
        <dbReference type="EMBL" id="ACL70919.1"/>
    </source>
</evidence>
<organism evidence="1 2">
    <name type="scientific">Halothermothrix orenii (strain H 168 / OCM 544 / DSM 9562)</name>
    <dbReference type="NCBI Taxonomy" id="373903"/>
    <lineage>
        <taxon>Bacteria</taxon>
        <taxon>Bacillati</taxon>
        <taxon>Bacillota</taxon>
        <taxon>Clostridia</taxon>
        <taxon>Halanaerobiales</taxon>
        <taxon>Halothermotrichaceae</taxon>
        <taxon>Halothermothrix</taxon>
    </lineage>
</organism>
<dbReference type="AlphaFoldDB" id="B8D0I3"/>
<keyword evidence="2" id="KW-1185">Reference proteome</keyword>
<evidence type="ECO:0008006" key="3">
    <source>
        <dbReference type="Google" id="ProtNLM"/>
    </source>
</evidence>
<reference evidence="1 2" key="1">
    <citation type="journal article" date="2009" name="PLoS ONE">
        <title>Genome analysis of the anaerobic thermohalophilic bacterium Halothermothrix orenii.</title>
        <authorList>
            <person name="Mavromatis K."/>
            <person name="Ivanova N."/>
            <person name="Anderson I."/>
            <person name="Lykidis A."/>
            <person name="Hooper S.D."/>
            <person name="Sun H."/>
            <person name="Kunin V."/>
            <person name="Lapidus A."/>
            <person name="Hugenholtz P."/>
            <person name="Patel B."/>
            <person name="Kyrpides N.C."/>
        </authorList>
    </citation>
    <scope>NUCLEOTIDE SEQUENCE [LARGE SCALE GENOMIC DNA]</scope>
    <source>
        <strain evidence="2">H 168 / OCM 544 / DSM 9562</strain>
    </source>
</reference>
<protein>
    <recommendedName>
        <fullName evidence="3">Small, acid-soluble spore protein, alpha/beta type</fullName>
    </recommendedName>
</protein>
<sequence>MSKNKEKNNNTEKLKKINKEINETEINFNQVVSDEVESEKIKRDTARQMGMVSDQVMLNSPAGEYGATGKSQLKNIIKASNKVTEKNKDKDNKE</sequence>